<dbReference type="Proteomes" id="UP000256269">
    <property type="component" value="Unassembled WGS sequence"/>
</dbReference>
<evidence type="ECO:0000313" key="1">
    <source>
        <dbReference type="EMBL" id="REH35319.1"/>
    </source>
</evidence>
<dbReference type="SUPFAM" id="SSF55729">
    <property type="entry name" value="Acyl-CoA N-acyltransferases (Nat)"/>
    <property type="match status" value="1"/>
</dbReference>
<comment type="caution">
    <text evidence="1">The sequence shown here is derived from an EMBL/GenBank/DDBJ whole genome shotgun (WGS) entry which is preliminary data.</text>
</comment>
<proteinExistence type="predicted"/>
<evidence type="ECO:0000313" key="2">
    <source>
        <dbReference type="Proteomes" id="UP000256269"/>
    </source>
</evidence>
<dbReference type="EMBL" id="QUNO01000018">
    <property type="protein sequence ID" value="REH35319.1"/>
    <property type="molecule type" value="Genomic_DNA"/>
</dbReference>
<dbReference type="Gene3D" id="3.40.630.30">
    <property type="match status" value="1"/>
</dbReference>
<evidence type="ECO:0008006" key="3">
    <source>
        <dbReference type="Google" id="ProtNLM"/>
    </source>
</evidence>
<keyword evidence="2" id="KW-1185">Reference proteome</keyword>
<sequence length="164" mass="18828">MTTTETPRWSSRPYSDADRDAVLALYTEPDFYFRTGDPDTRPEWEILELIDEDTHVLLADGEVVGLYAVESEANNACHYSMQLRLRASAPPAWWQSAFGELLRANTWRREVVRLALRFDEFDYRGLAFARSAGLREEGTLGAVTVHEGRRHGYVSFARIWEPIS</sequence>
<protein>
    <recommendedName>
        <fullName evidence="3">N-acetyltransferase domain-containing protein</fullName>
    </recommendedName>
</protein>
<gene>
    <name evidence="1" type="ORF">BCF44_118179</name>
</gene>
<reference evidence="1 2" key="1">
    <citation type="submission" date="2018-08" db="EMBL/GenBank/DDBJ databases">
        <title>Genomic Encyclopedia of Archaeal and Bacterial Type Strains, Phase II (KMG-II): from individual species to whole genera.</title>
        <authorList>
            <person name="Goeker M."/>
        </authorList>
    </citation>
    <scope>NUCLEOTIDE SEQUENCE [LARGE SCALE GENOMIC DNA]</scope>
    <source>
        <strain evidence="1 2">DSM 45791</strain>
    </source>
</reference>
<dbReference type="AlphaFoldDB" id="A0A3E0GYW3"/>
<organism evidence="1 2">
    <name type="scientific">Kutzneria buriramensis</name>
    <dbReference type="NCBI Taxonomy" id="1045776"/>
    <lineage>
        <taxon>Bacteria</taxon>
        <taxon>Bacillati</taxon>
        <taxon>Actinomycetota</taxon>
        <taxon>Actinomycetes</taxon>
        <taxon>Pseudonocardiales</taxon>
        <taxon>Pseudonocardiaceae</taxon>
        <taxon>Kutzneria</taxon>
    </lineage>
</organism>
<dbReference type="InterPro" id="IPR016181">
    <property type="entry name" value="Acyl_CoA_acyltransferase"/>
</dbReference>
<dbReference type="RefSeq" id="WP_147328836.1">
    <property type="nucleotide sequence ID" value="NZ_CP144375.1"/>
</dbReference>
<dbReference type="OrthoDB" id="3617575at2"/>
<accession>A0A3E0GYW3</accession>
<name>A0A3E0GYW3_9PSEU</name>